<reference evidence="2 3" key="1">
    <citation type="submission" date="2021-05" db="EMBL/GenBank/DDBJ databases">
        <title>Novel Bacillus species.</title>
        <authorList>
            <person name="Liu G."/>
        </authorList>
    </citation>
    <scope>NUCLEOTIDE SEQUENCE [LARGE SCALE GENOMIC DNA]</scope>
    <source>
        <strain evidence="3">FJAT-49780</strain>
    </source>
</reference>
<dbReference type="Pfam" id="PF00583">
    <property type="entry name" value="Acetyltransf_1"/>
    <property type="match status" value="1"/>
</dbReference>
<dbReference type="PANTHER" id="PTHR43617:SF22">
    <property type="entry name" value="L-AMINO ACID N-ACETYLTRANSFERASE AAAT"/>
    <property type="match status" value="1"/>
</dbReference>
<protein>
    <submittedName>
        <fullName evidence="2">GNAT family N-acetyltransferase</fullName>
    </submittedName>
</protein>
<organism evidence="2 3">
    <name type="scientific">Lederbergia citri</name>
    <dbReference type="NCBI Taxonomy" id="2833580"/>
    <lineage>
        <taxon>Bacteria</taxon>
        <taxon>Bacillati</taxon>
        <taxon>Bacillota</taxon>
        <taxon>Bacilli</taxon>
        <taxon>Bacillales</taxon>
        <taxon>Bacillaceae</taxon>
        <taxon>Lederbergia</taxon>
    </lineage>
</organism>
<dbReference type="SUPFAM" id="SSF55729">
    <property type="entry name" value="Acyl-CoA N-acyltransferases (Nat)"/>
    <property type="match status" value="1"/>
</dbReference>
<proteinExistence type="predicted"/>
<dbReference type="EMBL" id="JAGYPG010000002">
    <property type="protein sequence ID" value="MBS4195957.1"/>
    <property type="molecule type" value="Genomic_DNA"/>
</dbReference>
<accession>A0A942TG67</accession>
<evidence type="ECO:0000313" key="3">
    <source>
        <dbReference type="Proteomes" id="UP000681414"/>
    </source>
</evidence>
<comment type="caution">
    <text evidence="2">The sequence shown here is derived from an EMBL/GenBank/DDBJ whole genome shotgun (WGS) entry which is preliminary data.</text>
</comment>
<name>A0A942TG67_9BACI</name>
<dbReference type="PANTHER" id="PTHR43617">
    <property type="entry name" value="L-AMINO ACID N-ACETYLTRANSFERASE"/>
    <property type="match status" value="1"/>
</dbReference>
<dbReference type="Gene3D" id="3.40.630.30">
    <property type="match status" value="1"/>
</dbReference>
<keyword evidence="3" id="KW-1185">Reference proteome</keyword>
<sequence>MEYIIRKMNEEDIKEVQKVAGTSWNHTYKDIIPIEVQEKFLRSAYSDEMMQRRLKHTLMYVVVVDGKIVGFANFSRVDDSGIAELFAIYIYPEYQGKGIGTSLLKEGINNLENVKEIYMNVEKDNNNGKTFYNSKGFEVVSHVDEDFDGYILKTIRMVLRV</sequence>
<dbReference type="AlphaFoldDB" id="A0A942TG67"/>
<evidence type="ECO:0000259" key="1">
    <source>
        <dbReference type="PROSITE" id="PS51186"/>
    </source>
</evidence>
<gene>
    <name evidence="2" type="ORF">KHA97_12895</name>
</gene>
<dbReference type="InterPro" id="IPR050276">
    <property type="entry name" value="MshD_Acetyltransferase"/>
</dbReference>
<dbReference type="GO" id="GO:0016747">
    <property type="term" value="F:acyltransferase activity, transferring groups other than amino-acyl groups"/>
    <property type="evidence" value="ECO:0007669"/>
    <property type="project" value="InterPro"/>
</dbReference>
<feature type="domain" description="N-acetyltransferase" evidence="1">
    <location>
        <begin position="3"/>
        <end position="161"/>
    </location>
</feature>
<dbReference type="Proteomes" id="UP000681414">
    <property type="component" value="Unassembled WGS sequence"/>
</dbReference>
<dbReference type="PROSITE" id="PS51186">
    <property type="entry name" value="GNAT"/>
    <property type="match status" value="1"/>
</dbReference>
<dbReference type="RefSeq" id="WP_213125773.1">
    <property type="nucleotide sequence ID" value="NZ_JAGYPG010000002.1"/>
</dbReference>
<dbReference type="CDD" id="cd04301">
    <property type="entry name" value="NAT_SF"/>
    <property type="match status" value="1"/>
</dbReference>
<evidence type="ECO:0000313" key="2">
    <source>
        <dbReference type="EMBL" id="MBS4195957.1"/>
    </source>
</evidence>
<dbReference type="InterPro" id="IPR000182">
    <property type="entry name" value="GNAT_dom"/>
</dbReference>
<dbReference type="InterPro" id="IPR016181">
    <property type="entry name" value="Acyl_CoA_acyltransferase"/>
</dbReference>